<keyword evidence="2 5" id="KW-0812">Transmembrane</keyword>
<dbReference type="InterPro" id="IPR007829">
    <property type="entry name" value="TM2"/>
</dbReference>
<evidence type="ECO:0000256" key="3">
    <source>
        <dbReference type="ARBA" id="ARBA00022989"/>
    </source>
</evidence>
<dbReference type="Pfam" id="PF05154">
    <property type="entry name" value="TM2"/>
    <property type="match status" value="1"/>
</dbReference>
<evidence type="ECO:0000313" key="8">
    <source>
        <dbReference type="Proteomes" id="UP001203512"/>
    </source>
</evidence>
<dbReference type="PANTHER" id="PTHR21016">
    <property type="entry name" value="BETA-AMYLOID BINDING PROTEIN-RELATED"/>
    <property type="match status" value="1"/>
</dbReference>
<evidence type="ECO:0000259" key="6">
    <source>
        <dbReference type="Pfam" id="PF05154"/>
    </source>
</evidence>
<protein>
    <submittedName>
        <fullName evidence="7">TM2 domain-containing protein</fullName>
    </submittedName>
</protein>
<sequence>MTIEATASAVEQPHAGRLTDTQRMLIEQRITNEKPSTGAAYLLCFFLGGFGIHRFYLGQKGTGAVMLILGLTIIGLIISGLWAFIDLFLIPGIIRERVDTLRHRMTIEAMA</sequence>
<feature type="domain" description="TM2" evidence="6">
    <location>
        <begin position="36"/>
        <end position="88"/>
    </location>
</feature>
<gene>
    <name evidence="7" type="ORF">MU848_10355</name>
</gene>
<reference evidence="7 8" key="1">
    <citation type="submission" date="2022-04" db="EMBL/GenBank/DDBJ databases">
        <authorList>
            <person name="Huq M.A."/>
        </authorList>
    </citation>
    <scope>NUCLEOTIDE SEQUENCE [LARGE SCALE GENOMIC DNA]</scope>
    <source>
        <strain evidence="7 8">MAH-33</strain>
    </source>
</reference>
<evidence type="ECO:0000256" key="1">
    <source>
        <dbReference type="ARBA" id="ARBA00004141"/>
    </source>
</evidence>
<organism evidence="7 8">
    <name type="scientific">Sphingobium agri</name>
    <dbReference type="NCBI Taxonomy" id="2933566"/>
    <lineage>
        <taxon>Bacteria</taxon>
        <taxon>Pseudomonadati</taxon>
        <taxon>Pseudomonadota</taxon>
        <taxon>Alphaproteobacteria</taxon>
        <taxon>Sphingomonadales</taxon>
        <taxon>Sphingomonadaceae</taxon>
        <taxon>Sphingobium</taxon>
    </lineage>
</organism>
<comment type="subcellular location">
    <subcellularLocation>
        <location evidence="1">Membrane</location>
        <topology evidence="1">Multi-pass membrane protein</topology>
    </subcellularLocation>
</comment>
<dbReference type="EMBL" id="JALKHS010000006">
    <property type="protein sequence ID" value="MCK0531981.1"/>
    <property type="molecule type" value="Genomic_DNA"/>
</dbReference>
<evidence type="ECO:0000313" key="7">
    <source>
        <dbReference type="EMBL" id="MCK0531981.1"/>
    </source>
</evidence>
<dbReference type="RefSeq" id="WP_247231604.1">
    <property type="nucleotide sequence ID" value="NZ_JALKHS010000006.1"/>
</dbReference>
<feature type="transmembrane region" description="Helical" evidence="5">
    <location>
        <begin position="38"/>
        <end position="57"/>
    </location>
</feature>
<feature type="transmembrane region" description="Helical" evidence="5">
    <location>
        <begin position="63"/>
        <end position="94"/>
    </location>
</feature>
<proteinExistence type="predicted"/>
<evidence type="ECO:0000256" key="5">
    <source>
        <dbReference type="SAM" id="Phobius"/>
    </source>
</evidence>
<dbReference type="InterPro" id="IPR050932">
    <property type="entry name" value="TM2D1-3-like"/>
</dbReference>
<name>A0ABT0DXZ3_9SPHN</name>
<evidence type="ECO:0000256" key="2">
    <source>
        <dbReference type="ARBA" id="ARBA00022692"/>
    </source>
</evidence>
<keyword evidence="8" id="KW-1185">Reference proteome</keyword>
<evidence type="ECO:0000256" key="4">
    <source>
        <dbReference type="ARBA" id="ARBA00023136"/>
    </source>
</evidence>
<keyword evidence="4 5" id="KW-0472">Membrane</keyword>
<keyword evidence="3 5" id="KW-1133">Transmembrane helix</keyword>
<dbReference type="Proteomes" id="UP001203512">
    <property type="component" value="Unassembled WGS sequence"/>
</dbReference>
<accession>A0ABT0DXZ3</accession>
<dbReference type="PANTHER" id="PTHR21016:SF25">
    <property type="entry name" value="TM2 DOMAIN-CONTAINING PROTEIN DDB_G0277895-RELATED"/>
    <property type="match status" value="1"/>
</dbReference>
<comment type="caution">
    <text evidence="7">The sequence shown here is derived from an EMBL/GenBank/DDBJ whole genome shotgun (WGS) entry which is preliminary data.</text>
</comment>